<reference evidence="2" key="1">
    <citation type="submission" date="2022-08" db="UniProtKB">
        <authorList>
            <consortium name="EnsemblMetazoa"/>
        </authorList>
    </citation>
    <scope>IDENTIFICATION</scope>
    <source>
        <strain evidence="2">05x7-T-G4-1.051#20</strain>
    </source>
</reference>
<proteinExistence type="predicted"/>
<organism evidence="2 3">
    <name type="scientific">Magallana gigas</name>
    <name type="common">Pacific oyster</name>
    <name type="synonym">Crassostrea gigas</name>
    <dbReference type="NCBI Taxonomy" id="29159"/>
    <lineage>
        <taxon>Eukaryota</taxon>
        <taxon>Metazoa</taxon>
        <taxon>Spiralia</taxon>
        <taxon>Lophotrochozoa</taxon>
        <taxon>Mollusca</taxon>
        <taxon>Bivalvia</taxon>
        <taxon>Autobranchia</taxon>
        <taxon>Pteriomorphia</taxon>
        <taxon>Ostreida</taxon>
        <taxon>Ostreoidea</taxon>
        <taxon>Ostreidae</taxon>
        <taxon>Magallana</taxon>
    </lineage>
</organism>
<name>A0A8W8LYH4_MAGGI</name>
<evidence type="ECO:0008006" key="4">
    <source>
        <dbReference type="Google" id="ProtNLM"/>
    </source>
</evidence>
<feature type="region of interest" description="Disordered" evidence="1">
    <location>
        <begin position="21"/>
        <end position="65"/>
    </location>
</feature>
<feature type="compositionally biased region" description="Acidic residues" evidence="1">
    <location>
        <begin position="25"/>
        <end position="34"/>
    </location>
</feature>
<dbReference type="EnsemblMetazoa" id="G30726.1">
    <property type="protein sequence ID" value="G30726.1:cds"/>
    <property type="gene ID" value="G30726"/>
</dbReference>
<evidence type="ECO:0000313" key="3">
    <source>
        <dbReference type="Proteomes" id="UP000005408"/>
    </source>
</evidence>
<keyword evidence="3" id="KW-1185">Reference proteome</keyword>
<evidence type="ECO:0000256" key="1">
    <source>
        <dbReference type="SAM" id="MobiDB-lite"/>
    </source>
</evidence>
<dbReference type="Proteomes" id="UP000005408">
    <property type="component" value="Unassembled WGS sequence"/>
</dbReference>
<dbReference type="AlphaFoldDB" id="A0A8W8LYH4"/>
<dbReference type="OMA" id="NADTNKG"/>
<accession>A0A8W8LYH4</accession>
<protein>
    <recommendedName>
        <fullName evidence="4">PiggyBac transposable element-derived protein domain-containing protein</fullName>
    </recommendedName>
</protein>
<evidence type="ECO:0000313" key="2">
    <source>
        <dbReference type="EnsemblMetazoa" id="G30726.1:cds"/>
    </source>
</evidence>
<sequence length="168" mass="19154">MDFDEILSEDEEDYLDLLLTGGLSEEADDQDETFEPSNSLQIGHPPSQTSSQTLSQTTDSSASQDPLAEHIYWRDQNDIDEGMRDSRLFSFRPCLPPGIQLGFLTRQTVRVFQKPVDFFLLFLTQEIMLEICIATNHHAETLISKGQNLSYPNGMGAWTRVTVEEMYR</sequence>
<feature type="compositionally biased region" description="Low complexity" evidence="1">
    <location>
        <begin position="47"/>
        <end position="64"/>
    </location>
</feature>